<name>A0A381T5J2_9ZZZZ</name>
<keyword evidence="3" id="KW-0288">FMN</keyword>
<evidence type="ECO:0000259" key="5">
    <source>
        <dbReference type="Pfam" id="PF01243"/>
    </source>
</evidence>
<dbReference type="NCBIfam" id="NF004231">
    <property type="entry name" value="PRK05679.1"/>
    <property type="match status" value="1"/>
</dbReference>
<dbReference type="SUPFAM" id="SSF50475">
    <property type="entry name" value="FMN-binding split barrel"/>
    <property type="match status" value="1"/>
</dbReference>
<keyword evidence="4" id="KW-0560">Oxidoreductase</keyword>
<dbReference type="EMBL" id="UINC01004004">
    <property type="protein sequence ID" value="SVA11019.1"/>
    <property type="molecule type" value="Genomic_DNA"/>
</dbReference>
<evidence type="ECO:0000256" key="3">
    <source>
        <dbReference type="ARBA" id="ARBA00022643"/>
    </source>
</evidence>
<accession>A0A381T5J2</accession>
<dbReference type="GO" id="GO:0008615">
    <property type="term" value="P:pyridoxine biosynthetic process"/>
    <property type="evidence" value="ECO:0007669"/>
    <property type="project" value="InterPro"/>
</dbReference>
<evidence type="ECO:0000256" key="2">
    <source>
        <dbReference type="ARBA" id="ARBA00022630"/>
    </source>
</evidence>
<evidence type="ECO:0008006" key="8">
    <source>
        <dbReference type="Google" id="ProtNLM"/>
    </source>
</evidence>
<dbReference type="HAMAP" id="MF_01629">
    <property type="entry name" value="PdxH"/>
    <property type="match status" value="1"/>
</dbReference>
<evidence type="ECO:0000259" key="6">
    <source>
        <dbReference type="Pfam" id="PF10590"/>
    </source>
</evidence>
<feature type="domain" description="Pyridoxine 5'-phosphate oxidase dimerisation C-terminal" evidence="6">
    <location>
        <begin position="205"/>
        <end position="245"/>
    </location>
</feature>
<keyword evidence="2" id="KW-0285">Flavoprotein</keyword>
<dbReference type="GO" id="GO:0010181">
    <property type="term" value="F:FMN binding"/>
    <property type="evidence" value="ECO:0007669"/>
    <property type="project" value="InterPro"/>
</dbReference>
<dbReference type="PANTHER" id="PTHR10851:SF0">
    <property type="entry name" value="PYRIDOXINE-5'-PHOSPHATE OXIDASE"/>
    <property type="match status" value="1"/>
</dbReference>
<dbReference type="Gene3D" id="2.30.110.10">
    <property type="entry name" value="Electron Transport, Fmn-binding Protein, Chain A"/>
    <property type="match status" value="1"/>
</dbReference>
<evidence type="ECO:0000256" key="1">
    <source>
        <dbReference type="ARBA" id="ARBA00001917"/>
    </source>
</evidence>
<organism evidence="7">
    <name type="scientific">marine metagenome</name>
    <dbReference type="NCBI Taxonomy" id="408172"/>
    <lineage>
        <taxon>unclassified sequences</taxon>
        <taxon>metagenomes</taxon>
        <taxon>ecological metagenomes</taxon>
    </lineage>
</organism>
<dbReference type="NCBIfam" id="TIGR00558">
    <property type="entry name" value="pdxH"/>
    <property type="match status" value="1"/>
</dbReference>
<dbReference type="GO" id="GO:0004733">
    <property type="term" value="F:pyridoxamine phosphate oxidase activity"/>
    <property type="evidence" value="ECO:0007669"/>
    <property type="project" value="InterPro"/>
</dbReference>
<dbReference type="PROSITE" id="PS01064">
    <property type="entry name" value="PYRIDOX_OXIDASE"/>
    <property type="match status" value="1"/>
</dbReference>
<dbReference type="AlphaFoldDB" id="A0A381T5J2"/>
<dbReference type="InterPro" id="IPR000659">
    <property type="entry name" value="Pyridox_Oxase"/>
</dbReference>
<dbReference type="InterPro" id="IPR019576">
    <property type="entry name" value="Pyridoxamine_oxidase_dimer_C"/>
</dbReference>
<evidence type="ECO:0000313" key="7">
    <source>
        <dbReference type="EMBL" id="SVA11019.1"/>
    </source>
</evidence>
<dbReference type="Pfam" id="PF01243">
    <property type="entry name" value="PNPOx_N"/>
    <property type="match status" value="1"/>
</dbReference>
<evidence type="ECO:0000256" key="4">
    <source>
        <dbReference type="ARBA" id="ARBA00023002"/>
    </source>
</evidence>
<proteinExistence type="inferred from homology"/>
<dbReference type="InterPro" id="IPR019740">
    <property type="entry name" value="Pyridox_Oxase_CS"/>
</dbReference>
<dbReference type="Pfam" id="PF10590">
    <property type="entry name" value="PNP_phzG_C"/>
    <property type="match status" value="1"/>
</dbReference>
<dbReference type="PIRSF" id="PIRSF000190">
    <property type="entry name" value="Pyd_amn-ph_oxd"/>
    <property type="match status" value="1"/>
</dbReference>
<feature type="domain" description="Pyridoxamine 5'-phosphate oxidase N-terminal" evidence="5">
    <location>
        <begin position="76"/>
        <end position="189"/>
    </location>
</feature>
<comment type="cofactor">
    <cofactor evidence="1">
        <name>FMN</name>
        <dbReference type="ChEBI" id="CHEBI:58210"/>
    </cofactor>
</comment>
<dbReference type="PANTHER" id="PTHR10851">
    <property type="entry name" value="PYRIDOXINE-5-PHOSPHATE OXIDASE"/>
    <property type="match status" value="1"/>
</dbReference>
<protein>
    <recommendedName>
        <fullName evidence="8">Pyridoxal 5'-phosphate synthase</fullName>
    </recommendedName>
</protein>
<dbReference type="InterPro" id="IPR011576">
    <property type="entry name" value="Pyridox_Oxase_N"/>
</dbReference>
<gene>
    <name evidence="7" type="ORF">METZ01_LOCUS63873</name>
</gene>
<reference evidence="7" key="1">
    <citation type="submission" date="2018-05" db="EMBL/GenBank/DDBJ databases">
        <authorList>
            <person name="Lanie J.A."/>
            <person name="Ng W.-L."/>
            <person name="Kazmierczak K.M."/>
            <person name="Andrzejewski T.M."/>
            <person name="Davidsen T.M."/>
            <person name="Wayne K.J."/>
            <person name="Tettelin H."/>
            <person name="Glass J.I."/>
            <person name="Rusch D."/>
            <person name="Podicherti R."/>
            <person name="Tsui H.-C.T."/>
            <person name="Winkler M.E."/>
        </authorList>
    </citation>
    <scope>NUCLEOTIDE SEQUENCE</scope>
</reference>
<dbReference type="InterPro" id="IPR012349">
    <property type="entry name" value="Split_barrel_FMN-bd"/>
</dbReference>
<sequence length="245" mass="27842">MTIGGTRNMARTLGPRLVEPQVFAGPGGDVLTARMDISRVRETYETAGLDEADLAADPVAQFHRWFGEVEAAGYWEPNATILSTVTAEGWPSARNVLLKRIDDRGFVFFTNYTSDKAVELDSTGRAALTFSWTELRRQVRVVGTARRLSDDESDDYWTTRPRGSQLGAWASDQSAVVPDRSVLERAFAAADERWAGRDVERPDHWGGFRVRPDSVEFWQGRPDRLHDRLRYRRRDDGWIVERRAP</sequence>